<dbReference type="Proteomes" id="UP000521017">
    <property type="component" value="Unassembled WGS sequence"/>
</dbReference>
<evidence type="ECO:0000313" key="1">
    <source>
        <dbReference type="EMBL" id="MBB6502262.1"/>
    </source>
</evidence>
<evidence type="ECO:0000313" key="2">
    <source>
        <dbReference type="Proteomes" id="UP000521017"/>
    </source>
</evidence>
<dbReference type="AlphaFoldDB" id="A0A7X0MK75"/>
<protein>
    <submittedName>
        <fullName evidence="1">Uncharacterized protein</fullName>
    </submittedName>
</protein>
<dbReference type="EMBL" id="JACHCC010000013">
    <property type="protein sequence ID" value="MBB6502262.1"/>
    <property type="molecule type" value="Genomic_DNA"/>
</dbReference>
<sequence length="268" mass="30902">MRNIFLIILLACLISCKNRADKVAQSDRKVMIHQKSDALTPVTETADTARKFIEVGFTKPLKVKTSDELKKYLKDSISLVEEVDFTGDKIPDFICKMKPDSTGEGDEYWVTSNFKTIKKLKYYTDGFLYRWFINLDDDPEPEIFEAVGDEDGADYMFIDQNLKTGKDRTLVYVNPVIIENGKQYWGYPWDISDFQARSDGRKVELFCSLKHRIVRDGNEISTPPGQKQMPVIFFKGHHTQQGEQRGIKDEQWLSLTDIIKNSRSFSAN</sequence>
<organism evidence="1 2">
    <name type="scientific">Pedobacter cryoconitis</name>
    <dbReference type="NCBI Taxonomy" id="188932"/>
    <lineage>
        <taxon>Bacteria</taxon>
        <taxon>Pseudomonadati</taxon>
        <taxon>Bacteroidota</taxon>
        <taxon>Sphingobacteriia</taxon>
        <taxon>Sphingobacteriales</taxon>
        <taxon>Sphingobacteriaceae</taxon>
        <taxon>Pedobacter</taxon>
    </lineage>
</organism>
<comment type="caution">
    <text evidence="1">The sequence shown here is derived from an EMBL/GenBank/DDBJ whole genome shotgun (WGS) entry which is preliminary data.</text>
</comment>
<reference evidence="1 2" key="1">
    <citation type="submission" date="2020-08" db="EMBL/GenBank/DDBJ databases">
        <title>Genomic Encyclopedia of Type Strains, Phase IV (KMG-V): Genome sequencing to study the core and pangenomes of soil and plant-associated prokaryotes.</title>
        <authorList>
            <person name="Whitman W."/>
        </authorList>
    </citation>
    <scope>NUCLEOTIDE SEQUENCE [LARGE SCALE GENOMIC DNA]</scope>
    <source>
        <strain evidence="1 2">M2T3</strain>
    </source>
</reference>
<accession>A0A7X0MK75</accession>
<gene>
    <name evidence="1" type="ORF">HDF25_004441</name>
</gene>
<dbReference type="RefSeq" id="WP_184628524.1">
    <property type="nucleotide sequence ID" value="NZ_JACHCC010000013.1"/>
</dbReference>
<proteinExistence type="predicted"/>
<name>A0A7X0MK75_9SPHI</name>